<comment type="caution">
    <text evidence="2">The sequence shown here is derived from an EMBL/GenBank/DDBJ whole genome shotgun (WGS) entry which is preliminary data.</text>
</comment>
<sequence>MSFTSSVSNPVTTIGHALRGVWRDLLSVYCANTPTWRWLKSGTLVVFGFFLWTGSSVLSSYRPDWGFLSYTMAYGFVVIAWGPFTHLVVVPTVIRLRRTAEHPAVRTLVRHGSKLNFGTFLLVVVVLGTFTPGVMALDYSSPLSGGDSPDAGADVICETSTDGETIACHLENVEGTDHVVVRSGGENLRTLEEPPYAFELRRDELTASTTGEQFVVELRDENGETLRRYIRTPA</sequence>
<proteinExistence type="predicted"/>
<accession>A0ABD5UQ57</accession>
<evidence type="ECO:0000313" key="2">
    <source>
        <dbReference type="EMBL" id="MFC6891557.1"/>
    </source>
</evidence>
<evidence type="ECO:0000313" key="3">
    <source>
        <dbReference type="Proteomes" id="UP001596296"/>
    </source>
</evidence>
<dbReference type="AlphaFoldDB" id="A0ABD5UQ57"/>
<feature type="transmembrane region" description="Helical" evidence="1">
    <location>
        <begin position="42"/>
        <end position="61"/>
    </location>
</feature>
<dbReference type="EMBL" id="JBHSXL010000003">
    <property type="protein sequence ID" value="MFC6891557.1"/>
    <property type="molecule type" value="Genomic_DNA"/>
</dbReference>
<feature type="transmembrane region" description="Helical" evidence="1">
    <location>
        <begin position="115"/>
        <end position="137"/>
    </location>
</feature>
<organism evidence="2 3">
    <name type="scientific">Halopenitus salinus</name>
    <dbReference type="NCBI Taxonomy" id="1198295"/>
    <lineage>
        <taxon>Archaea</taxon>
        <taxon>Methanobacteriati</taxon>
        <taxon>Methanobacteriota</taxon>
        <taxon>Stenosarchaea group</taxon>
        <taxon>Halobacteria</taxon>
        <taxon>Halobacteriales</taxon>
        <taxon>Haloferacaceae</taxon>
        <taxon>Halopenitus</taxon>
    </lineage>
</organism>
<dbReference type="RefSeq" id="WP_379740003.1">
    <property type="nucleotide sequence ID" value="NZ_JBHSVN010000001.1"/>
</dbReference>
<reference evidence="2 3" key="1">
    <citation type="journal article" date="2019" name="Int. J. Syst. Evol. Microbiol.">
        <title>The Global Catalogue of Microorganisms (GCM) 10K type strain sequencing project: providing services to taxonomists for standard genome sequencing and annotation.</title>
        <authorList>
            <consortium name="The Broad Institute Genomics Platform"/>
            <consortium name="The Broad Institute Genome Sequencing Center for Infectious Disease"/>
            <person name="Wu L."/>
            <person name="Ma J."/>
        </authorList>
    </citation>
    <scope>NUCLEOTIDE SEQUENCE [LARGE SCALE GENOMIC DNA]</scope>
    <source>
        <strain evidence="2 3">SKJ47</strain>
    </source>
</reference>
<keyword evidence="1" id="KW-1133">Transmembrane helix</keyword>
<keyword evidence="1" id="KW-0472">Membrane</keyword>
<keyword evidence="1" id="KW-0812">Transmembrane</keyword>
<dbReference type="Proteomes" id="UP001596296">
    <property type="component" value="Unassembled WGS sequence"/>
</dbReference>
<feature type="transmembrane region" description="Helical" evidence="1">
    <location>
        <begin position="73"/>
        <end position="94"/>
    </location>
</feature>
<evidence type="ECO:0000256" key="1">
    <source>
        <dbReference type="SAM" id="Phobius"/>
    </source>
</evidence>
<protein>
    <submittedName>
        <fullName evidence="2">Uncharacterized protein</fullName>
    </submittedName>
</protein>
<name>A0ABD5UQ57_9EURY</name>
<keyword evidence="3" id="KW-1185">Reference proteome</keyword>
<gene>
    <name evidence="2" type="ORF">ACFQE9_02850</name>
</gene>